<protein>
    <submittedName>
        <fullName evidence="5">Enoyl CoA dehydratase/isomerase</fullName>
    </submittedName>
</protein>
<sequence>MSEELQIEPHGPVRVLRISRPQARNAMTGTLARRIAAAIDALEADDTCRVAVITGDGGHFCAGMDLKAFTQGELPWDPVRGFGGLTERPPAKPIIAAVEGYAVAGGFELALACDLIVAADNAQFGLPEVRRGLVASAGGLMRLPRRLPYFLAMEMALTGDLLSAERAWSQGLVNRLAAPGEALAQALQLAARIAEQAPLAVRASKRIVIESATWPADEMFARQAPLADPIGHSADALEGARAFAEKRAPVWRGR</sequence>
<proteinExistence type="inferred from homology"/>
<dbReference type="Pfam" id="PF00378">
    <property type="entry name" value="ECH_1"/>
    <property type="match status" value="1"/>
</dbReference>
<dbReference type="SUPFAM" id="SSF52096">
    <property type="entry name" value="ClpP/crotonase"/>
    <property type="match status" value="1"/>
</dbReference>
<dbReference type="Gene3D" id="1.10.12.10">
    <property type="entry name" value="Lyase 2-enoyl-coa Hydratase, Chain A, domain 2"/>
    <property type="match status" value="1"/>
</dbReference>
<keyword evidence="6" id="KW-1185">Reference proteome</keyword>
<evidence type="ECO:0000313" key="5">
    <source>
        <dbReference type="EMBL" id="GLS15393.1"/>
    </source>
</evidence>
<dbReference type="InterPro" id="IPR014748">
    <property type="entry name" value="Enoyl-CoA_hydra_C"/>
</dbReference>
<evidence type="ECO:0000256" key="3">
    <source>
        <dbReference type="ARBA" id="ARBA00023239"/>
    </source>
</evidence>
<comment type="similarity">
    <text evidence="1 4">Belongs to the enoyl-CoA hydratase/isomerase family.</text>
</comment>
<dbReference type="Proteomes" id="UP001156903">
    <property type="component" value="Unassembled WGS sequence"/>
</dbReference>
<dbReference type="InterPro" id="IPR029045">
    <property type="entry name" value="ClpP/crotonase-like_dom_sf"/>
</dbReference>
<dbReference type="RefSeq" id="WP_284308312.1">
    <property type="nucleotide sequence ID" value="NZ_BSPB01000024.1"/>
</dbReference>
<evidence type="ECO:0000313" key="6">
    <source>
        <dbReference type="Proteomes" id="UP001156903"/>
    </source>
</evidence>
<dbReference type="Gene3D" id="3.90.226.10">
    <property type="entry name" value="2-enoyl-CoA Hydratase, Chain A, domain 1"/>
    <property type="match status" value="1"/>
</dbReference>
<keyword evidence="2" id="KW-0443">Lipid metabolism</keyword>
<gene>
    <name evidence="5" type="ORF">GCM10007935_28280</name>
</gene>
<name>A0ABQ6C4Z9_9BURK</name>
<keyword evidence="3" id="KW-0456">Lyase</keyword>
<accession>A0ABQ6C4Z9</accession>
<dbReference type="CDD" id="cd06558">
    <property type="entry name" value="crotonase-like"/>
    <property type="match status" value="1"/>
</dbReference>
<dbReference type="PROSITE" id="PS00166">
    <property type="entry name" value="ENOYL_COA_HYDRATASE"/>
    <property type="match status" value="1"/>
</dbReference>
<dbReference type="PANTHER" id="PTHR11941:SF169">
    <property type="entry name" value="(7AS)-7A-METHYL-1,5-DIOXO-2,3,5,6,7,7A-HEXAHYDRO-1H-INDENE-CARBOXYL-COA HYDROLASE"/>
    <property type="match status" value="1"/>
</dbReference>
<evidence type="ECO:0000256" key="2">
    <source>
        <dbReference type="ARBA" id="ARBA00023098"/>
    </source>
</evidence>
<dbReference type="EMBL" id="BSPB01000024">
    <property type="protein sequence ID" value="GLS15393.1"/>
    <property type="molecule type" value="Genomic_DNA"/>
</dbReference>
<reference evidence="6" key="1">
    <citation type="journal article" date="2019" name="Int. J. Syst. Evol. Microbiol.">
        <title>The Global Catalogue of Microorganisms (GCM) 10K type strain sequencing project: providing services to taxonomists for standard genome sequencing and annotation.</title>
        <authorList>
            <consortium name="The Broad Institute Genomics Platform"/>
            <consortium name="The Broad Institute Genome Sequencing Center for Infectious Disease"/>
            <person name="Wu L."/>
            <person name="Ma J."/>
        </authorList>
    </citation>
    <scope>NUCLEOTIDE SEQUENCE [LARGE SCALE GENOMIC DNA]</scope>
    <source>
        <strain evidence="6">NBRC 109341</strain>
    </source>
</reference>
<dbReference type="PANTHER" id="PTHR11941">
    <property type="entry name" value="ENOYL-COA HYDRATASE-RELATED"/>
    <property type="match status" value="1"/>
</dbReference>
<dbReference type="InterPro" id="IPR018376">
    <property type="entry name" value="Enoyl-CoA_hyd/isom_CS"/>
</dbReference>
<dbReference type="NCBIfam" id="NF006100">
    <property type="entry name" value="PRK08252.1"/>
    <property type="match status" value="1"/>
</dbReference>
<comment type="caution">
    <text evidence="5">The sequence shown here is derived from an EMBL/GenBank/DDBJ whole genome shotgun (WGS) entry which is preliminary data.</text>
</comment>
<evidence type="ECO:0000256" key="4">
    <source>
        <dbReference type="RuleBase" id="RU003707"/>
    </source>
</evidence>
<evidence type="ECO:0000256" key="1">
    <source>
        <dbReference type="ARBA" id="ARBA00005254"/>
    </source>
</evidence>
<organism evidence="5 6">
    <name type="scientific">Hydrogenophaga electricum</name>
    <dbReference type="NCBI Taxonomy" id="1230953"/>
    <lineage>
        <taxon>Bacteria</taxon>
        <taxon>Pseudomonadati</taxon>
        <taxon>Pseudomonadota</taxon>
        <taxon>Betaproteobacteria</taxon>
        <taxon>Burkholderiales</taxon>
        <taxon>Comamonadaceae</taxon>
        <taxon>Hydrogenophaga</taxon>
    </lineage>
</organism>
<dbReference type="InterPro" id="IPR001753">
    <property type="entry name" value="Enoyl-CoA_hydra/iso"/>
</dbReference>